<keyword evidence="1" id="KW-0472">Membrane</keyword>
<keyword evidence="3" id="KW-1185">Reference proteome</keyword>
<dbReference type="GO" id="GO:0016787">
    <property type="term" value="F:hydrolase activity"/>
    <property type="evidence" value="ECO:0007669"/>
    <property type="project" value="UniProtKB-KW"/>
</dbReference>
<protein>
    <submittedName>
        <fullName evidence="2">Metal-dependent hydrolase</fullName>
    </submittedName>
</protein>
<sequence length="217" mass="23969">MRGKTHLAIGAAIGGVASVYYTSGNMAWGESVYYIAVAAFSALSADLDGPSMLTSRITKLSRHIRTWVLWISIIYLAIIGYLYLTAQPVSMTMTGLAFAGLLIGLVMKQGVLRNTMVSLVGGYLIYQGLIADRTWLMGLGAFIVWAPWLKHRGMTHTVWVLPIWGWLGWGMEQDLGMEGLGMTALLGYMSHLAADTLTPSGVKWLYPLYKKPFRLRM</sequence>
<dbReference type="RefSeq" id="WP_377567185.1">
    <property type="nucleotide sequence ID" value="NZ_JBHTJZ010000036.1"/>
</dbReference>
<reference evidence="3" key="1">
    <citation type="journal article" date="2019" name="Int. J. Syst. Evol. Microbiol.">
        <title>The Global Catalogue of Microorganisms (GCM) 10K type strain sequencing project: providing services to taxonomists for standard genome sequencing and annotation.</title>
        <authorList>
            <consortium name="The Broad Institute Genomics Platform"/>
            <consortium name="The Broad Institute Genome Sequencing Center for Infectious Disease"/>
            <person name="Wu L."/>
            <person name="Ma J."/>
        </authorList>
    </citation>
    <scope>NUCLEOTIDE SEQUENCE [LARGE SCALE GENOMIC DNA]</scope>
    <source>
        <strain evidence="3">CCUG 59129</strain>
    </source>
</reference>
<keyword evidence="1" id="KW-0812">Transmembrane</keyword>
<name>A0ABW3HVJ0_9BACL</name>
<dbReference type="Pfam" id="PF04307">
    <property type="entry name" value="YdjM"/>
    <property type="match status" value="1"/>
</dbReference>
<feature type="transmembrane region" description="Helical" evidence="1">
    <location>
        <begin position="90"/>
        <end position="107"/>
    </location>
</feature>
<organism evidence="2 3">
    <name type="scientific">Paenibacillus chungangensis</name>
    <dbReference type="NCBI Taxonomy" id="696535"/>
    <lineage>
        <taxon>Bacteria</taxon>
        <taxon>Bacillati</taxon>
        <taxon>Bacillota</taxon>
        <taxon>Bacilli</taxon>
        <taxon>Bacillales</taxon>
        <taxon>Paenibacillaceae</taxon>
        <taxon>Paenibacillus</taxon>
    </lineage>
</organism>
<feature type="transmembrane region" description="Helical" evidence="1">
    <location>
        <begin position="7"/>
        <end position="25"/>
    </location>
</feature>
<evidence type="ECO:0000313" key="2">
    <source>
        <dbReference type="EMBL" id="MFD0961531.1"/>
    </source>
</evidence>
<feature type="transmembrane region" description="Helical" evidence="1">
    <location>
        <begin position="67"/>
        <end position="84"/>
    </location>
</feature>
<gene>
    <name evidence="2" type="ORF">ACFQ2I_19435</name>
</gene>
<evidence type="ECO:0000313" key="3">
    <source>
        <dbReference type="Proteomes" id="UP001596989"/>
    </source>
</evidence>
<feature type="transmembrane region" description="Helical" evidence="1">
    <location>
        <begin position="31"/>
        <end position="47"/>
    </location>
</feature>
<dbReference type="Proteomes" id="UP001596989">
    <property type="component" value="Unassembled WGS sequence"/>
</dbReference>
<evidence type="ECO:0000256" key="1">
    <source>
        <dbReference type="SAM" id="Phobius"/>
    </source>
</evidence>
<keyword evidence="2" id="KW-0378">Hydrolase</keyword>
<keyword evidence="1" id="KW-1133">Transmembrane helix</keyword>
<accession>A0ABW3HVJ0</accession>
<dbReference type="EMBL" id="JBHTJZ010000036">
    <property type="protein sequence ID" value="MFD0961531.1"/>
    <property type="molecule type" value="Genomic_DNA"/>
</dbReference>
<comment type="caution">
    <text evidence="2">The sequence shown here is derived from an EMBL/GenBank/DDBJ whole genome shotgun (WGS) entry which is preliminary data.</text>
</comment>
<dbReference type="InterPro" id="IPR007404">
    <property type="entry name" value="YdjM-like"/>
</dbReference>
<proteinExistence type="predicted"/>